<keyword evidence="1" id="KW-1133">Transmembrane helix</keyword>
<gene>
    <name evidence="2" type="ORF">IQ217_01225</name>
</gene>
<evidence type="ECO:0000313" key="2">
    <source>
        <dbReference type="EMBL" id="MBE9252494.1"/>
    </source>
</evidence>
<keyword evidence="1" id="KW-0812">Transmembrane</keyword>
<feature type="transmembrane region" description="Helical" evidence="1">
    <location>
        <begin position="317"/>
        <end position="334"/>
    </location>
</feature>
<dbReference type="EMBL" id="JADEVV010000002">
    <property type="protein sequence ID" value="MBE9252494.1"/>
    <property type="molecule type" value="Genomic_DNA"/>
</dbReference>
<feature type="transmembrane region" description="Helical" evidence="1">
    <location>
        <begin position="132"/>
        <end position="161"/>
    </location>
</feature>
<feature type="transmembrane region" description="Helical" evidence="1">
    <location>
        <begin position="259"/>
        <end position="282"/>
    </location>
</feature>
<name>A0ABR9VMC5_9SYNC</name>
<dbReference type="Proteomes" id="UP000658720">
    <property type="component" value="Unassembled WGS sequence"/>
</dbReference>
<feature type="transmembrane region" description="Helical" evidence="1">
    <location>
        <begin position="17"/>
        <end position="38"/>
    </location>
</feature>
<sequence length="472" mass="53163">MEVSQSKPGGFLPPRSLLIGMAIGAVILFICATVRHWLFQSTALDLGFFDQAIYLISQGEYPRVSFRGFHILGDHAAFLVYPIAIFYKIYPSVYWLFFIQAIALAIGAWPTWQLAKQTGLGEKESLTMALVYGLYPLIFNINLFDFHTEVIAVPGLLWAVWSARANKWGIFLISLIIILASKAVLSLTVFMLGIWLLIWERKRLMGLITTGAGIAWFIITTKGIIPAFSGEEAAAVGRYSFLGDSVTEIILNLILKPQIVLGMLFTLDNLFYLVLLTAPIIWGIWGKAWAMAIPAIPALFVNLVTDYLPQKDLIHQYSLPILPFLLLVVMTHWYQGSSWLKKPRWIILWTAIAFLALGKYTYFFGRYWHHWGQLANLQTAVSLVQPGDRVLTSPHLAAHLSHRPDLELAIEAEAPFDLNRFDAVLLQTNYAGWENSQGTVEALAQQVSQDSAFTPEYQENEVILYRRAPSIP</sequence>
<feature type="transmembrane region" description="Helical" evidence="1">
    <location>
        <begin position="204"/>
        <end position="225"/>
    </location>
</feature>
<organism evidence="2 3">
    <name type="scientific">Synechocystis salina LEGE 00031</name>
    <dbReference type="NCBI Taxonomy" id="1828736"/>
    <lineage>
        <taxon>Bacteria</taxon>
        <taxon>Bacillati</taxon>
        <taxon>Cyanobacteriota</taxon>
        <taxon>Cyanophyceae</taxon>
        <taxon>Synechococcales</taxon>
        <taxon>Merismopediaceae</taxon>
        <taxon>Synechocystis</taxon>
    </lineage>
</organism>
<keyword evidence="1" id="KW-0472">Membrane</keyword>
<feature type="transmembrane region" description="Helical" evidence="1">
    <location>
        <begin position="168"/>
        <end position="198"/>
    </location>
</feature>
<feature type="transmembrane region" description="Helical" evidence="1">
    <location>
        <begin position="346"/>
        <end position="364"/>
    </location>
</feature>
<evidence type="ECO:0000256" key="1">
    <source>
        <dbReference type="SAM" id="Phobius"/>
    </source>
</evidence>
<feature type="transmembrane region" description="Helical" evidence="1">
    <location>
        <begin position="69"/>
        <end position="87"/>
    </location>
</feature>
<evidence type="ECO:0000313" key="3">
    <source>
        <dbReference type="Proteomes" id="UP000658720"/>
    </source>
</evidence>
<keyword evidence="3" id="KW-1185">Reference proteome</keyword>
<reference evidence="2 3" key="1">
    <citation type="submission" date="2020-10" db="EMBL/GenBank/DDBJ databases">
        <authorList>
            <person name="Castelo-Branco R."/>
            <person name="Eusebio N."/>
            <person name="Adriana R."/>
            <person name="Vieira A."/>
            <person name="Brugerolle De Fraissinette N."/>
            <person name="Rezende De Castro R."/>
            <person name="Schneider M.P."/>
            <person name="Vasconcelos V."/>
            <person name="Leao P.N."/>
        </authorList>
    </citation>
    <scope>NUCLEOTIDE SEQUENCE [LARGE SCALE GENOMIC DNA]</scope>
    <source>
        <strain evidence="2 3">LEGE 00031</strain>
    </source>
</reference>
<protein>
    <submittedName>
        <fullName evidence="2">DUF2079 domain-containing protein</fullName>
    </submittedName>
</protein>
<dbReference type="Pfam" id="PF09852">
    <property type="entry name" value="DUF2079"/>
    <property type="match status" value="1"/>
</dbReference>
<comment type="caution">
    <text evidence="2">The sequence shown here is derived from an EMBL/GenBank/DDBJ whole genome shotgun (WGS) entry which is preliminary data.</text>
</comment>
<accession>A0ABR9VMC5</accession>
<dbReference type="RefSeq" id="WP_194018621.1">
    <property type="nucleotide sequence ID" value="NZ_JADEVV010000002.1"/>
</dbReference>
<dbReference type="InterPro" id="IPR018650">
    <property type="entry name" value="STSV1_Orf64"/>
</dbReference>
<proteinExistence type="predicted"/>